<dbReference type="Proteomes" id="UP000237684">
    <property type="component" value="Unassembled WGS sequence"/>
</dbReference>
<dbReference type="FunCoup" id="A0A2S8SS07">
    <property type="interactions" value="181"/>
</dbReference>
<proteinExistence type="inferred from homology"/>
<dbReference type="PANTHER" id="PTHR13774:SF17">
    <property type="entry name" value="PHENAZINE BIOSYNTHESIS-LIKE DOMAIN-CONTAINING PROTEIN"/>
    <property type="match status" value="1"/>
</dbReference>
<keyword evidence="5" id="KW-1185">Reference proteome</keyword>
<dbReference type="EMBL" id="NIGF01000010">
    <property type="protein sequence ID" value="PQV63593.1"/>
    <property type="molecule type" value="Genomic_DNA"/>
</dbReference>
<accession>A0A2S8SS07</accession>
<dbReference type="AlphaFoldDB" id="A0A2S8SS07"/>
<evidence type="ECO:0000313" key="5">
    <source>
        <dbReference type="Proteomes" id="UP000237684"/>
    </source>
</evidence>
<sequence length="279" mass="30290">MNEIPIFIVDAFIGNLAARPLRGNPAAVVHLPAPRDAAWMQGVAAEMNLSETAFVVTKNEGETDFDLRWFTPFCEVKLCGHATLASAHTLWETGQVAHDQILRFHTLSGVLSAKNEDGCLWLDFPAQLPKILAAPPDLALALGLSPREPVAFFKAGEDFLLGVPRGAVPTLRPDFLWLRQISLQLQARGIIVTAQNPVGENGYDFVSRFFAPSIGVNEDPVTGSAHAALAPFWGAQLEKAELRGFQASPRGGLVRVVWRNSRVDLGGNCATFLRGTLEN</sequence>
<evidence type="ECO:0000256" key="1">
    <source>
        <dbReference type="ARBA" id="ARBA00008270"/>
    </source>
</evidence>
<dbReference type="OrthoDB" id="9788221at2"/>
<protein>
    <submittedName>
        <fullName evidence="4">Phenazine biosynthesis protein PhzF family</fullName>
    </submittedName>
</protein>
<comment type="similarity">
    <text evidence="1">Belongs to the PhzF family.</text>
</comment>
<dbReference type="SUPFAM" id="SSF54506">
    <property type="entry name" value="Diaminopimelate epimerase-like"/>
    <property type="match status" value="1"/>
</dbReference>
<comment type="caution">
    <text evidence="4">The sequence shown here is derived from an EMBL/GenBank/DDBJ whole genome shotgun (WGS) entry which is preliminary data.</text>
</comment>
<evidence type="ECO:0000256" key="3">
    <source>
        <dbReference type="PIRSR" id="PIRSR016184-1"/>
    </source>
</evidence>
<evidence type="ECO:0000256" key="2">
    <source>
        <dbReference type="ARBA" id="ARBA00023235"/>
    </source>
</evidence>
<dbReference type="PIRSF" id="PIRSF016184">
    <property type="entry name" value="PhzC_PhzF"/>
    <property type="match status" value="1"/>
</dbReference>
<name>A0A2S8SS07_9BACT</name>
<gene>
    <name evidence="4" type="ORF">B1R32_11058</name>
</gene>
<dbReference type="Pfam" id="PF02567">
    <property type="entry name" value="PhzC-PhzF"/>
    <property type="match status" value="1"/>
</dbReference>
<feature type="active site" evidence="3">
    <location>
        <position position="51"/>
    </location>
</feature>
<dbReference type="PANTHER" id="PTHR13774">
    <property type="entry name" value="PHENAZINE BIOSYNTHESIS PROTEIN"/>
    <property type="match status" value="1"/>
</dbReference>
<dbReference type="RefSeq" id="WP_105484014.1">
    <property type="nucleotide sequence ID" value="NZ_NIGF01000010.1"/>
</dbReference>
<evidence type="ECO:0000313" key="4">
    <source>
        <dbReference type="EMBL" id="PQV63593.1"/>
    </source>
</evidence>
<keyword evidence="2" id="KW-0413">Isomerase</keyword>
<dbReference type="Gene3D" id="3.10.310.10">
    <property type="entry name" value="Diaminopimelate Epimerase, Chain A, domain 1"/>
    <property type="match status" value="2"/>
</dbReference>
<dbReference type="InterPro" id="IPR003719">
    <property type="entry name" value="Phenazine_PhzF-like"/>
</dbReference>
<organism evidence="4 5">
    <name type="scientific">Abditibacterium utsteinense</name>
    <dbReference type="NCBI Taxonomy" id="1960156"/>
    <lineage>
        <taxon>Bacteria</taxon>
        <taxon>Pseudomonadati</taxon>
        <taxon>Abditibacteriota</taxon>
        <taxon>Abditibacteriia</taxon>
        <taxon>Abditibacteriales</taxon>
        <taxon>Abditibacteriaceae</taxon>
        <taxon>Abditibacterium</taxon>
    </lineage>
</organism>
<dbReference type="NCBIfam" id="TIGR00654">
    <property type="entry name" value="PhzF_family"/>
    <property type="match status" value="1"/>
</dbReference>
<dbReference type="GO" id="GO:0016853">
    <property type="term" value="F:isomerase activity"/>
    <property type="evidence" value="ECO:0007669"/>
    <property type="project" value="UniProtKB-KW"/>
</dbReference>
<dbReference type="GO" id="GO:0005737">
    <property type="term" value="C:cytoplasm"/>
    <property type="evidence" value="ECO:0007669"/>
    <property type="project" value="TreeGrafter"/>
</dbReference>
<dbReference type="InParanoid" id="A0A2S8SS07"/>
<reference evidence="4 5" key="1">
    <citation type="journal article" date="2018" name="Syst. Appl. Microbiol.">
        <title>Abditibacterium utsteinense sp. nov., the first cultivated member of candidate phylum FBP, isolated from ice-free Antarctic soil samples.</title>
        <authorList>
            <person name="Tahon G."/>
            <person name="Tytgat B."/>
            <person name="Lebbe L."/>
            <person name="Carlier A."/>
            <person name="Willems A."/>
        </authorList>
    </citation>
    <scope>NUCLEOTIDE SEQUENCE [LARGE SCALE GENOMIC DNA]</scope>
    <source>
        <strain evidence="4 5">LMG 29911</strain>
    </source>
</reference>